<keyword evidence="4" id="KW-0934">Plastid</keyword>
<comment type="subcellular location">
    <subcellularLocation>
        <location evidence="2">Membrane</location>
    </subcellularLocation>
    <subcellularLocation>
        <location evidence="1">Plastid</location>
        <location evidence="1">Chloroplast</location>
    </subcellularLocation>
</comment>
<dbReference type="PANTHER" id="PTHR21266:SF32">
    <property type="entry name" value="CHOLESTEROL 7-DESATURASE NVD"/>
    <property type="match status" value="1"/>
</dbReference>
<evidence type="ECO:0000256" key="3">
    <source>
        <dbReference type="ARBA" id="ARBA00022528"/>
    </source>
</evidence>
<dbReference type="CDD" id="cd03480">
    <property type="entry name" value="Rieske_RO_Alpha_PaO"/>
    <property type="match status" value="1"/>
</dbReference>
<feature type="transmembrane region" description="Helical" evidence="14">
    <location>
        <begin position="505"/>
        <end position="525"/>
    </location>
</feature>
<sequence>MEALKISTCFPPFHFNLKTPRFSRIICEKKPNFSFSLNHQQPHKSRFDLFTTNIFNSTNEPQQLLPNDEQEISTKNEKNQEKEKFDWYAQWYPIMPLSELDKRRPHGKKVMGIDLVVWWDKNLEEWRVMDDACSHRLAPLSQGRIDQWGRLQCVYHGWCFGGFGDCKFIPQAPRDKPHVHTSKRACIAVYPSFVQNDILWFWPNTDPLYKDIHLSKTPPYITLLDDLTSYAKTTLVRDIPYGYEFLIENLMDPSHVNYAHHGIMKIGEIEVPNSVKGDREGGKPLDISLAKLDINGFVAKQGHDEHKFIAPCVYYGPFGVQSYLDNYESKEESSSNDTNRIFLVFICVPVSPGNCRLMMTSFRNFAVWEYKLFPPWKFHLDNNLIIDSDLYLLHLQEHKLREKGPQNWQKVCYVPTKADALVVGFRRWLTRYGGAQVDWGTKFTGDLQPTPAREQLLDRYWTHTINCSSCSRAYKSLNVLEIIMQIISVASIGIAAAAKESVMSIAARYSLVFLALLCFMASRWLSKFIYKSFHFHDYDHAFC</sequence>
<keyword evidence="6" id="KW-0001">2Fe-2S</keyword>
<evidence type="ECO:0000259" key="15">
    <source>
        <dbReference type="PROSITE" id="PS51296"/>
    </source>
</evidence>
<dbReference type="AlphaFoldDB" id="A0AAN8TQV1"/>
<evidence type="ECO:0000256" key="1">
    <source>
        <dbReference type="ARBA" id="ARBA00004229"/>
    </source>
</evidence>
<dbReference type="InterPro" id="IPR013626">
    <property type="entry name" value="PaO"/>
</dbReference>
<keyword evidence="10" id="KW-0560">Oxidoreductase</keyword>
<dbReference type="GO" id="GO:0051537">
    <property type="term" value="F:2 iron, 2 sulfur cluster binding"/>
    <property type="evidence" value="ECO:0007669"/>
    <property type="project" value="UniProtKB-KW"/>
</dbReference>
<keyword evidence="3" id="KW-0150">Chloroplast</keyword>
<dbReference type="Gene3D" id="3.90.380.10">
    <property type="entry name" value="Naphthalene 1,2-dioxygenase Alpha Subunit, Chain A, domain 1"/>
    <property type="match status" value="1"/>
</dbReference>
<dbReference type="SUPFAM" id="SSF55961">
    <property type="entry name" value="Bet v1-like"/>
    <property type="match status" value="1"/>
</dbReference>
<gene>
    <name evidence="16" type="ORF">RDI58_010380</name>
</gene>
<dbReference type="GO" id="GO:0016020">
    <property type="term" value="C:membrane"/>
    <property type="evidence" value="ECO:0007669"/>
    <property type="project" value="UniProtKB-SubCell"/>
</dbReference>
<keyword evidence="13 14" id="KW-0472">Membrane</keyword>
<evidence type="ECO:0000256" key="14">
    <source>
        <dbReference type="SAM" id="Phobius"/>
    </source>
</evidence>
<evidence type="ECO:0000256" key="4">
    <source>
        <dbReference type="ARBA" id="ARBA00022640"/>
    </source>
</evidence>
<feature type="domain" description="Rieske" evidence="15">
    <location>
        <begin position="91"/>
        <end position="201"/>
    </location>
</feature>
<keyword evidence="8" id="KW-0809">Transit peptide</keyword>
<accession>A0AAN8TQV1</accession>
<keyword evidence="5 14" id="KW-0812">Transmembrane</keyword>
<dbReference type="InterPro" id="IPR050584">
    <property type="entry name" value="Cholesterol_7-desaturase"/>
</dbReference>
<evidence type="ECO:0000256" key="10">
    <source>
        <dbReference type="ARBA" id="ARBA00023002"/>
    </source>
</evidence>
<evidence type="ECO:0000256" key="13">
    <source>
        <dbReference type="ARBA" id="ARBA00023136"/>
    </source>
</evidence>
<evidence type="ECO:0000313" key="17">
    <source>
        <dbReference type="Proteomes" id="UP001371456"/>
    </source>
</evidence>
<evidence type="ECO:0000256" key="7">
    <source>
        <dbReference type="ARBA" id="ARBA00022723"/>
    </source>
</evidence>
<dbReference type="InterPro" id="IPR017941">
    <property type="entry name" value="Rieske_2Fe-2S"/>
</dbReference>
<dbReference type="GO" id="GO:0010277">
    <property type="term" value="F:chlorophyllide a oxygenase activity"/>
    <property type="evidence" value="ECO:0007669"/>
    <property type="project" value="InterPro"/>
</dbReference>
<evidence type="ECO:0000256" key="9">
    <source>
        <dbReference type="ARBA" id="ARBA00022989"/>
    </source>
</evidence>
<keyword evidence="7" id="KW-0479">Metal-binding</keyword>
<keyword evidence="17" id="KW-1185">Reference proteome</keyword>
<comment type="caution">
    <text evidence="16">The sequence shown here is derived from an EMBL/GenBank/DDBJ whole genome shotgun (WGS) entry which is preliminary data.</text>
</comment>
<dbReference type="SUPFAM" id="SSF50022">
    <property type="entry name" value="ISP domain"/>
    <property type="match status" value="1"/>
</dbReference>
<evidence type="ECO:0000256" key="6">
    <source>
        <dbReference type="ARBA" id="ARBA00022714"/>
    </source>
</evidence>
<dbReference type="Gene3D" id="2.102.10.10">
    <property type="entry name" value="Rieske [2Fe-2S] iron-sulphur domain"/>
    <property type="match status" value="1"/>
</dbReference>
<dbReference type="PANTHER" id="PTHR21266">
    <property type="entry name" value="IRON-SULFUR DOMAIN CONTAINING PROTEIN"/>
    <property type="match status" value="1"/>
</dbReference>
<proteinExistence type="predicted"/>
<dbReference type="GO" id="GO:0046872">
    <property type="term" value="F:metal ion binding"/>
    <property type="evidence" value="ECO:0007669"/>
    <property type="project" value="UniProtKB-KW"/>
</dbReference>
<evidence type="ECO:0000256" key="5">
    <source>
        <dbReference type="ARBA" id="ARBA00022692"/>
    </source>
</evidence>
<keyword evidence="12" id="KW-0411">Iron-sulfur</keyword>
<organism evidence="16 17">
    <name type="scientific">Solanum bulbocastanum</name>
    <name type="common">Wild potato</name>
    <dbReference type="NCBI Taxonomy" id="147425"/>
    <lineage>
        <taxon>Eukaryota</taxon>
        <taxon>Viridiplantae</taxon>
        <taxon>Streptophyta</taxon>
        <taxon>Embryophyta</taxon>
        <taxon>Tracheophyta</taxon>
        <taxon>Spermatophyta</taxon>
        <taxon>Magnoliopsida</taxon>
        <taxon>eudicotyledons</taxon>
        <taxon>Gunneridae</taxon>
        <taxon>Pentapetalae</taxon>
        <taxon>asterids</taxon>
        <taxon>lamiids</taxon>
        <taxon>Solanales</taxon>
        <taxon>Solanaceae</taxon>
        <taxon>Solanoideae</taxon>
        <taxon>Solaneae</taxon>
        <taxon>Solanum</taxon>
    </lineage>
</organism>
<dbReference type="Pfam" id="PF08417">
    <property type="entry name" value="PaO"/>
    <property type="match status" value="1"/>
</dbReference>
<keyword evidence="9 14" id="KW-1133">Transmembrane helix</keyword>
<dbReference type="InterPro" id="IPR036922">
    <property type="entry name" value="Rieske_2Fe-2S_sf"/>
</dbReference>
<dbReference type="GO" id="GO:0009507">
    <property type="term" value="C:chloroplast"/>
    <property type="evidence" value="ECO:0007669"/>
    <property type="project" value="UniProtKB-SubCell"/>
</dbReference>
<evidence type="ECO:0000256" key="8">
    <source>
        <dbReference type="ARBA" id="ARBA00022946"/>
    </source>
</evidence>
<dbReference type="Pfam" id="PF00355">
    <property type="entry name" value="Rieske"/>
    <property type="match status" value="1"/>
</dbReference>
<reference evidence="16 17" key="1">
    <citation type="submission" date="2024-02" db="EMBL/GenBank/DDBJ databases">
        <title>de novo genome assembly of Solanum bulbocastanum strain 11H21.</title>
        <authorList>
            <person name="Hosaka A.J."/>
        </authorList>
    </citation>
    <scope>NUCLEOTIDE SEQUENCE [LARGE SCALE GENOMIC DNA]</scope>
    <source>
        <tissue evidence="16">Young leaves</tissue>
    </source>
</reference>
<name>A0AAN8TQV1_SOLBU</name>
<protein>
    <recommendedName>
        <fullName evidence="15">Rieske domain-containing protein</fullName>
    </recommendedName>
</protein>
<evidence type="ECO:0000256" key="2">
    <source>
        <dbReference type="ARBA" id="ARBA00004370"/>
    </source>
</evidence>
<dbReference type="PROSITE" id="PS51296">
    <property type="entry name" value="RIESKE"/>
    <property type="match status" value="1"/>
</dbReference>
<dbReference type="Proteomes" id="UP001371456">
    <property type="component" value="Unassembled WGS sequence"/>
</dbReference>
<keyword evidence="11" id="KW-0408">Iron</keyword>
<dbReference type="EMBL" id="JBANQN010000004">
    <property type="protein sequence ID" value="KAK6791299.1"/>
    <property type="molecule type" value="Genomic_DNA"/>
</dbReference>
<evidence type="ECO:0000256" key="11">
    <source>
        <dbReference type="ARBA" id="ARBA00023004"/>
    </source>
</evidence>
<evidence type="ECO:0000256" key="12">
    <source>
        <dbReference type="ARBA" id="ARBA00023014"/>
    </source>
</evidence>
<evidence type="ECO:0000313" key="16">
    <source>
        <dbReference type="EMBL" id="KAK6791299.1"/>
    </source>
</evidence>